<evidence type="ECO:0000256" key="1">
    <source>
        <dbReference type="ARBA" id="ARBA00001968"/>
    </source>
</evidence>
<sequence>MIFQRFLCSQTAARHSRRHEWPVKQVVKSNFSEALAEFKDCITNSDFVAVSLQKTGGHSAPWQRILPIDTAETAYIKSKHAATRFQILQFSVCPFSVKDSKLIVHPYNFHLFPRDELKVGMPSYNFSCQSSYLTSMAREGFDFNACIYNGAQESSAKIPIGHLSPISVRMEPLPTHSVADSLFAERIKTRVKNWIKASKDSNKTEDAMLSTLRKLISGNEIYGSRPSLTLDVCSERQVQIVIEALKEHIDVVPLQVPLKGGGVQAVRVVLTSSKEDKNLLEKEIQDKEQERRKHVLGFREVIDFISASHKPVVAHNSLKDFASVHSTFLAPLPMTRDEFMSSLLSVFPHVVDINHLMKEIGAFEKMNNISGAISYLDSRLSAPINMEISKRAETDKVDIHGHNVLRVCQLFVKLCSVMKISLEVPEGGQLSPSLQHHSNMFNPSSTNHRDPEASNVRISTGNSRMVRTNNLVFVWGFKRGISARNLKDLLCDLHDIFSEEFDVRMIDRTCAIFVFWTPGYSERFLGIIESGDSFAGKLNDLISEGLRASGYETYKRVCEMGFWRSDLAECLDRAVDENAICSVAKSQQEQSVIYWNDDDMINLDDL</sequence>
<comment type="similarity">
    <text evidence="2">Belongs to the CAF1 family.</text>
</comment>
<keyword evidence="4" id="KW-1185">Reference proteome</keyword>
<comment type="cofactor">
    <cofactor evidence="1">
        <name>a divalent metal cation</name>
        <dbReference type="ChEBI" id="CHEBI:60240"/>
    </cofactor>
</comment>
<gene>
    <name evidence="3" type="ORF">CASFOL_039685</name>
</gene>
<comment type="caution">
    <text evidence="3">The sequence shown here is derived from an EMBL/GenBank/DDBJ whole genome shotgun (WGS) entry which is preliminary data.</text>
</comment>
<name>A0ABD3BFX0_9LAMI</name>
<dbReference type="SUPFAM" id="SSF53098">
    <property type="entry name" value="Ribonuclease H-like"/>
    <property type="match status" value="1"/>
</dbReference>
<dbReference type="PANTHER" id="PTHR15092">
    <property type="entry name" value="POLY A -SPECIFIC RIBONUCLEASE/TARGET OF EGR1, MEMBER 1"/>
    <property type="match status" value="1"/>
</dbReference>
<evidence type="ECO:0000256" key="2">
    <source>
        <dbReference type="ARBA" id="ARBA00008372"/>
    </source>
</evidence>
<accession>A0ABD3BFX0</accession>
<dbReference type="InterPro" id="IPR036397">
    <property type="entry name" value="RNaseH_sf"/>
</dbReference>
<dbReference type="InterPro" id="IPR012337">
    <property type="entry name" value="RNaseH-like_sf"/>
</dbReference>
<organism evidence="3 4">
    <name type="scientific">Castilleja foliolosa</name>
    <dbReference type="NCBI Taxonomy" id="1961234"/>
    <lineage>
        <taxon>Eukaryota</taxon>
        <taxon>Viridiplantae</taxon>
        <taxon>Streptophyta</taxon>
        <taxon>Embryophyta</taxon>
        <taxon>Tracheophyta</taxon>
        <taxon>Spermatophyta</taxon>
        <taxon>Magnoliopsida</taxon>
        <taxon>eudicotyledons</taxon>
        <taxon>Gunneridae</taxon>
        <taxon>Pentapetalae</taxon>
        <taxon>asterids</taxon>
        <taxon>lamiids</taxon>
        <taxon>Lamiales</taxon>
        <taxon>Orobanchaceae</taxon>
        <taxon>Pedicularideae</taxon>
        <taxon>Castillejinae</taxon>
        <taxon>Castilleja</taxon>
    </lineage>
</organism>
<dbReference type="InterPro" id="IPR051181">
    <property type="entry name" value="CAF1_poly(A)_ribonucleases"/>
</dbReference>
<dbReference type="AlphaFoldDB" id="A0ABD3BFX0"/>
<dbReference type="EMBL" id="JAVIJP010000092">
    <property type="protein sequence ID" value="KAL3616295.1"/>
    <property type="molecule type" value="Genomic_DNA"/>
</dbReference>
<evidence type="ECO:0000313" key="4">
    <source>
        <dbReference type="Proteomes" id="UP001632038"/>
    </source>
</evidence>
<proteinExistence type="inferred from homology"/>
<evidence type="ECO:0000313" key="3">
    <source>
        <dbReference type="EMBL" id="KAL3616295.1"/>
    </source>
</evidence>
<dbReference type="PANTHER" id="PTHR15092:SF42">
    <property type="entry name" value="POLY(A)-SPECIFIC RIBONUCLEASE PARN-LIKE"/>
    <property type="match status" value="1"/>
</dbReference>
<reference evidence="4" key="1">
    <citation type="journal article" date="2024" name="IScience">
        <title>Strigolactones Initiate the Formation of Haustorium-like Structures in Castilleja.</title>
        <authorList>
            <person name="Buerger M."/>
            <person name="Peterson D."/>
            <person name="Chory J."/>
        </authorList>
    </citation>
    <scope>NUCLEOTIDE SEQUENCE [LARGE SCALE GENOMIC DNA]</scope>
</reference>
<protein>
    <submittedName>
        <fullName evidence="3">Uncharacterized protein</fullName>
    </submittedName>
</protein>
<dbReference type="Proteomes" id="UP001632038">
    <property type="component" value="Unassembled WGS sequence"/>
</dbReference>
<dbReference type="Pfam" id="PF04857">
    <property type="entry name" value="CAF1"/>
    <property type="match status" value="1"/>
</dbReference>
<dbReference type="Gene3D" id="3.30.420.10">
    <property type="entry name" value="Ribonuclease H-like superfamily/Ribonuclease H"/>
    <property type="match status" value="2"/>
</dbReference>
<dbReference type="InterPro" id="IPR006941">
    <property type="entry name" value="RNase_CAF1"/>
</dbReference>